<reference evidence="3" key="1">
    <citation type="journal article" date="2020" name="Mol. Plant Microbe">
        <title>Rhizobial microsymbionts of the narrowly endemic Oxytropis species growing in Kamchatka are characterized by significant genetic diversity and possess a set of genes that are associated with T3SS and T6SS secretion systems and can affect the development of symbiosis.</title>
        <authorList>
            <person name="Safronova V."/>
            <person name="Guro P."/>
            <person name="Sazanova A."/>
            <person name="Kuznetsova I."/>
            <person name="Belimov A."/>
            <person name="Yakubov V."/>
            <person name="Chirak E."/>
            <person name="Afonin A."/>
            <person name="Gogolev Y."/>
            <person name="Andronov E."/>
            <person name="Tikhonovich I."/>
        </authorList>
    </citation>
    <scope>NUCLEOTIDE SEQUENCE [LARGE SCALE GENOMIC DNA]</scope>
    <source>
        <strain evidence="3">583</strain>
    </source>
</reference>
<organism evidence="2 3">
    <name type="scientific">Mesorhizobium huakuii</name>
    <dbReference type="NCBI Taxonomy" id="28104"/>
    <lineage>
        <taxon>Bacteria</taxon>
        <taxon>Pseudomonadati</taxon>
        <taxon>Pseudomonadota</taxon>
        <taxon>Alphaproteobacteria</taxon>
        <taxon>Hyphomicrobiales</taxon>
        <taxon>Phyllobacteriaceae</taxon>
        <taxon>Mesorhizobium</taxon>
    </lineage>
</organism>
<evidence type="ECO:0000313" key="2">
    <source>
        <dbReference type="EMBL" id="QND58912.1"/>
    </source>
</evidence>
<name>A0A7G6SWN0_9HYPH</name>
<keyword evidence="1" id="KW-0812">Transmembrane</keyword>
<evidence type="ECO:0000256" key="1">
    <source>
        <dbReference type="SAM" id="Phobius"/>
    </source>
</evidence>
<feature type="transmembrane region" description="Helical" evidence="1">
    <location>
        <begin position="34"/>
        <end position="62"/>
    </location>
</feature>
<accession>A0A7G6SWN0</accession>
<sequence>MAQMVYSIAVTLLLVSIAGRCAFGAITDAGSRKPFLWMAVGALLFGGFLIGLATTESAWWFFGSRRSISRAISFQQACLNSRQVLHPQLYLISVWLFGITWMALMVLTMLTQRVAFHREYEDLPRDPQLREEILKIRAKYPPVPQPKPKSSDYSIVSLVLVVGGCIIGLTHGLYKAGIAFALLAFGS</sequence>
<feature type="transmembrane region" description="Helical" evidence="1">
    <location>
        <begin position="153"/>
        <end position="174"/>
    </location>
</feature>
<protein>
    <submittedName>
        <fullName evidence="2">Uncharacterized protein</fullName>
    </submittedName>
</protein>
<keyword evidence="1" id="KW-0472">Membrane</keyword>
<dbReference type="Proteomes" id="UP000515465">
    <property type="component" value="Chromosome"/>
</dbReference>
<evidence type="ECO:0000313" key="3">
    <source>
        <dbReference type="Proteomes" id="UP000515465"/>
    </source>
</evidence>
<dbReference type="EMBL" id="CP050296">
    <property type="protein sequence ID" value="QND58912.1"/>
    <property type="molecule type" value="Genomic_DNA"/>
</dbReference>
<gene>
    <name evidence="2" type="ORF">HB778_21730</name>
</gene>
<keyword evidence="1" id="KW-1133">Transmembrane helix</keyword>
<dbReference type="RefSeq" id="WP_183456833.1">
    <property type="nucleotide sequence ID" value="NZ_CP050296.1"/>
</dbReference>
<feature type="transmembrane region" description="Helical" evidence="1">
    <location>
        <begin position="89"/>
        <end position="110"/>
    </location>
</feature>
<proteinExistence type="predicted"/>
<dbReference type="AlphaFoldDB" id="A0A7G6SWN0"/>